<dbReference type="PANTHER" id="PTHR30004:SF6">
    <property type="entry name" value="D-THREONATE 4-PHOSPHATE DEHYDROGENASE"/>
    <property type="match status" value="1"/>
</dbReference>
<protein>
    <submittedName>
        <fullName evidence="4">4-hydroxythreonine-4-phosphate dehydrogenase PdxA</fullName>
        <ecNumber evidence="4">1.1.1.262</ecNumber>
    </submittedName>
</protein>
<evidence type="ECO:0000313" key="5">
    <source>
        <dbReference type="Proteomes" id="UP000317691"/>
    </source>
</evidence>
<dbReference type="Proteomes" id="UP000317691">
    <property type="component" value="Unassembled WGS sequence"/>
</dbReference>
<proteinExistence type="predicted"/>
<dbReference type="GO" id="GO:0050570">
    <property type="term" value="F:4-hydroxythreonine-4-phosphate dehydrogenase activity"/>
    <property type="evidence" value="ECO:0007669"/>
    <property type="project" value="UniProtKB-EC"/>
</dbReference>
<evidence type="ECO:0000256" key="1">
    <source>
        <dbReference type="ARBA" id="ARBA00022723"/>
    </source>
</evidence>
<gene>
    <name evidence="4" type="primary">pdxA</name>
    <name evidence="4" type="ORF">E6K79_11710</name>
</gene>
<accession>A0A538TGJ4</accession>
<keyword evidence="1" id="KW-0479">Metal-binding</keyword>
<dbReference type="GO" id="GO:0046872">
    <property type="term" value="F:metal ion binding"/>
    <property type="evidence" value="ECO:0007669"/>
    <property type="project" value="UniProtKB-KW"/>
</dbReference>
<dbReference type="AlphaFoldDB" id="A0A538TGJ4"/>
<dbReference type="GO" id="GO:0051287">
    <property type="term" value="F:NAD binding"/>
    <property type="evidence" value="ECO:0007669"/>
    <property type="project" value="InterPro"/>
</dbReference>
<dbReference type="EC" id="1.1.1.262" evidence="4"/>
<dbReference type="SUPFAM" id="SSF53659">
    <property type="entry name" value="Isocitrate/Isopropylmalate dehydrogenase-like"/>
    <property type="match status" value="1"/>
</dbReference>
<dbReference type="InterPro" id="IPR005255">
    <property type="entry name" value="PdxA_fam"/>
</dbReference>
<organism evidence="4 5">
    <name type="scientific">Eiseniibacteriota bacterium</name>
    <dbReference type="NCBI Taxonomy" id="2212470"/>
    <lineage>
        <taxon>Bacteria</taxon>
        <taxon>Candidatus Eiseniibacteriota</taxon>
    </lineage>
</organism>
<comment type="caution">
    <text evidence="4">The sequence shown here is derived from an EMBL/GenBank/DDBJ whole genome shotgun (WGS) entry which is preliminary data.</text>
</comment>
<evidence type="ECO:0000313" key="4">
    <source>
        <dbReference type="EMBL" id="TMQ62753.1"/>
    </source>
</evidence>
<name>A0A538TGJ4_UNCEI</name>
<keyword evidence="2 4" id="KW-0560">Oxidoreductase</keyword>
<evidence type="ECO:0000256" key="2">
    <source>
        <dbReference type="ARBA" id="ARBA00023002"/>
    </source>
</evidence>
<dbReference type="PANTHER" id="PTHR30004">
    <property type="entry name" value="4-HYDROXYTHREONINE-4-PHOSPHATE DEHYDROGENASE"/>
    <property type="match status" value="1"/>
</dbReference>
<dbReference type="EMBL" id="VBOZ01000036">
    <property type="protein sequence ID" value="TMQ62753.1"/>
    <property type="molecule type" value="Genomic_DNA"/>
</dbReference>
<dbReference type="Gene3D" id="3.40.718.10">
    <property type="entry name" value="Isopropylmalate Dehydrogenase"/>
    <property type="match status" value="1"/>
</dbReference>
<sequence length="336" mass="35275">MGDPAGIGPEIVARALAMPALRRIARLAVVGDPEVMIRAARRTRPPLRFREMSTRDADLHADAPGIPLVASSGDGWGAVRPGSATAASGRMAAKAIEAAAALALEGRADGVVTAPISKAALQSAGYPYPGHTEFFGALAGVPDTRMLFVGGDFRILLASVHLPLRQVADRVTVESLGRTLDFAAAALRNFRWGARSVVAVLAMNPHAGEGGLFGDEEKRVIDPSIEAARARGIRVEGPYPADTFFAKHKNRRDLGIVVAMYHDQGLIPAKSGGIGGAANVTLGLPFVRSSVDHGTAFDRAWKGGARAPDPAGLVTAIKVGVELAKRAVRPLEWTWP</sequence>
<evidence type="ECO:0000256" key="3">
    <source>
        <dbReference type="ARBA" id="ARBA00023027"/>
    </source>
</evidence>
<dbReference type="Pfam" id="PF04166">
    <property type="entry name" value="PdxA"/>
    <property type="match status" value="1"/>
</dbReference>
<dbReference type="NCBIfam" id="TIGR00557">
    <property type="entry name" value="pdxA"/>
    <property type="match status" value="1"/>
</dbReference>
<reference evidence="4 5" key="1">
    <citation type="journal article" date="2019" name="Nat. Microbiol.">
        <title>Mediterranean grassland soil C-N compound turnover is dependent on rainfall and depth, and is mediated by genomically divergent microorganisms.</title>
        <authorList>
            <person name="Diamond S."/>
            <person name="Andeer P.F."/>
            <person name="Li Z."/>
            <person name="Crits-Christoph A."/>
            <person name="Burstein D."/>
            <person name="Anantharaman K."/>
            <person name="Lane K.R."/>
            <person name="Thomas B.C."/>
            <person name="Pan C."/>
            <person name="Northen T.R."/>
            <person name="Banfield J.F."/>
        </authorList>
    </citation>
    <scope>NUCLEOTIDE SEQUENCE [LARGE SCALE GENOMIC DNA]</scope>
    <source>
        <strain evidence="4">WS_9</strain>
    </source>
</reference>
<keyword evidence="3" id="KW-0520">NAD</keyword>